<dbReference type="AlphaFoldDB" id="A0A1D8NNI5"/>
<dbReference type="VEuPathDB" id="FungiDB:YALI1_F19841g"/>
<evidence type="ECO:0000313" key="5">
    <source>
        <dbReference type="Proteomes" id="UP000256601"/>
    </source>
</evidence>
<dbReference type="EMBL" id="CP017558">
    <property type="protein sequence ID" value="AOW07196.1"/>
    <property type="molecule type" value="Genomic_DNA"/>
</dbReference>
<dbReference type="Proteomes" id="UP000182444">
    <property type="component" value="Chromosome 1F"/>
</dbReference>
<feature type="region of interest" description="Disordered" evidence="1">
    <location>
        <begin position="447"/>
        <end position="672"/>
    </location>
</feature>
<name>A0A1D8NNI5_YARLL</name>
<evidence type="ECO:0000313" key="4">
    <source>
        <dbReference type="Proteomes" id="UP000182444"/>
    </source>
</evidence>
<accession>A0A1D8NNI5</accession>
<dbReference type="VEuPathDB" id="FungiDB:YALI0_F14883g"/>
<feature type="compositionally biased region" description="Basic residues" evidence="1">
    <location>
        <begin position="648"/>
        <end position="660"/>
    </location>
</feature>
<dbReference type="GO" id="GO:0001181">
    <property type="term" value="F:RNA polymerase I general transcription initiation factor activity"/>
    <property type="evidence" value="ECO:0007669"/>
    <property type="project" value="InterPro"/>
</dbReference>
<protein>
    <submittedName>
        <fullName evidence="2">Uncharacterized protein</fullName>
    </submittedName>
</protein>
<dbReference type="Pfam" id="PF04090">
    <property type="entry name" value="Rrn11"/>
    <property type="match status" value="1"/>
</dbReference>
<evidence type="ECO:0000313" key="2">
    <source>
        <dbReference type="EMBL" id="AOW07196.1"/>
    </source>
</evidence>
<feature type="compositionally biased region" description="Basic and acidic residues" evidence="1">
    <location>
        <begin position="559"/>
        <end position="570"/>
    </location>
</feature>
<dbReference type="KEGG" id="yli:2908677"/>
<feature type="compositionally biased region" description="Basic and acidic residues" evidence="1">
    <location>
        <begin position="522"/>
        <end position="532"/>
    </location>
</feature>
<feature type="compositionally biased region" description="Acidic residues" evidence="1">
    <location>
        <begin position="571"/>
        <end position="584"/>
    </location>
</feature>
<sequence>MLQHHNRVSTEHLTKTCSRFLDALERQQLERVRSGQELLPERIESTNERASEGLPPLKVDKHHYDTVLYQKKALIKAGPDAGTYEGIGTGRIYDEDGQVLKEGIKAEVEQNADRYENLFRSQLFHGKVASRQAIRTILASEMGCDMLPNPLQPFIMKRNSPMLQSAINNRKTRKHVRKFLNRNASRVDGLRLVPRKEFKATRTSPRFAMTGLTPTAVILQTSILRKNWKTASKAFALAIRNGSFHRGSLLGPGIKILVETKEPPHNLSACTNFLNFLMLEMSYLKFHNRQLNEFSLLGRDIRHLISRSDDFLRNLALVHLKFNGTPEDLLTRLDEDMLIPPFSEDSSLMYLRGIVLLRCVYYNIEKQGVLSATSKELLDRCRVQFELAHKGGMIFCLEEYLSLLDDISSGHAHGEVKLETIKNEGQFSAFASEHDSNSEYETVPWWDQTLNDDDDPASENASAEAAEDAEVADDGSAGSDEVVPWWETLNSDGDGNDSDDDKIEVDEDSDDYEIQVDGDSEPQVKLEPDKESALGNSDSDFAVKPEPSPYDEYDFGARNVEDTPHPKTEPNDDYDFDFDSDIEEPVIKTEHADSEVEAPSQSPVPQVKKEGFSTLDDLLGSMPGEKSEGKKDKKKDKKDKKDKDKKDKKEKKKKKKKKSRKSDVDDDVDFDI</sequence>
<feature type="compositionally biased region" description="Acidic residues" evidence="1">
    <location>
        <begin position="494"/>
        <end position="520"/>
    </location>
</feature>
<reference evidence="2 4" key="1">
    <citation type="journal article" date="2016" name="PLoS ONE">
        <title>Sequence Assembly of Yarrowia lipolytica Strain W29/CLIB89 Shows Transposable Element Diversity.</title>
        <authorList>
            <person name="Magnan C."/>
            <person name="Yu J."/>
            <person name="Chang I."/>
            <person name="Jahn E."/>
            <person name="Kanomata Y."/>
            <person name="Wu J."/>
            <person name="Zeller M."/>
            <person name="Oakes M."/>
            <person name="Baldi P."/>
            <person name="Sandmeyer S."/>
        </authorList>
    </citation>
    <scope>NUCLEOTIDE SEQUENCE [LARGE SCALE GENOMIC DNA]</scope>
    <source>
        <strain evidence="2">CLIB89</strain>
        <strain evidence="4">CLIB89(W29)</strain>
    </source>
</reference>
<dbReference type="Proteomes" id="UP000256601">
    <property type="component" value="Unassembled WGS sequence"/>
</dbReference>
<proteinExistence type="predicted"/>
<feature type="compositionally biased region" description="Basic and acidic residues" evidence="1">
    <location>
        <begin position="585"/>
        <end position="594"/>
    </location>
</feature>
<dbReference type="GeneID" id="2908677"/>
<gene>
    <name evidence="3" type="ORF">B0I71DRAFT_126516</name>
    <name evidence="2" type="ORF">YALI1_F19841g</name>
</gene>
<dbReference type="InterPro" id="IPR007224">
    <property type="entry name" value="TIF_Rrn11"/>
</dbReference>
<evidence type="ECO:0000256" key="1">
    <source>
        <dbReference type="SAM" id="MobiDB-lite"/>
    </source>
</evidence>
<dbReference type="GO" id="GO:0001164">
    <property type="term" value="F:RNA polymerase I core promoter sequence-specific DNA binding"/>
    <property type="evidence" value="ECO:0007669"/>
    <property type="project" value="InterPro"/>
</dbReference>
<evidence type="ECO:0000313" key="3">
    <source>
        <dbReference type="EMBL" id="RDW28899.1"/>
    </source>
</evidence>
<dbReference type="EMBL" id="KZ858948">
    <property type="protein sequence ID" value="RDW28899.1"/>
    <property type="molecule type" value="Genomic_DNA"/>
</dbReference>
<reference evidence="3 5" key="2">
    <citation type="submission" date="2018-07" db="EMBL/GenBank/DDBJ databases">
        <title>Draft Genome Assemblies for Five Robust Yarrowia lipolytica Strains Exhibiting High Lipid Production and Pentose Sugar Utilization and Sugar Alcohol Secretion from Undetoxified Lignocellulosic Biomass Hydrolysates.</title>
        <authorList>
            <consortium name="DOE Joint Genome Institute"/>
            <person name="Walker C."/>
            <person name="Ryu S."/>
            <person name="Na H."/>
            <person name="Zane M."/>
            <person name="LaButti K."/>
            <person name="Lipzen A."/>
            <person name="Haridas S."/>
            <person name="Barry K."/>
            <person name="Grigoriev I.V."/>
            <person name="Quarterman J."/>
            <person name="Slininger P."/>
            <person name="Dien B."/>
            <person name="Trinh C.T."/>
        </authorList>
    </citation>
    <scope>NUCLEOTIDE SEQUENCE [LARGE SCALE GENOMIC DNA]</scope>
    <source>
        <strain evidence="3 5">YB392</strain>
    </source>
</reference>
<organism evidence="2 4">
    <name type="scientific">Yarrowia lipolytica</name>
    <name type="common">Candida lipolytica</name>
    <dbReference type="NCBI Taxonomy" id="4952"/>
    <lineage>
        <taxon>Eukaryota</taxon>
        <taxon>Fungi</taxon>
        <taxon>Dikarya</taxon>
        <taxon>Ascomycota</taxon>
        <taxon>Saccharomycotina</taxon>
        <taxon>Dipodascomycetes</taxon>
        <taxon>Dipodascales</taxon>
        <taxon>Dipodascales incertae sedis</taxon>
        <taxon>Yarrowia</taxon>
    </lineage>
</organism>